<proteinExistence type="inferred from homology"/>
<keyword evidence="8 9" id="KW-0472">Membrane</keyword>
<evidence type="ECO:0000256" key="9">
    <source>
        <dbReference type="RuleBase" id="RU361157"/>
    </source>
</evidence>
<evidence type="ECO:0000256" key="2">
    <source>
        <dbReference type="ARBA" id="ARBA00007783"/>
    </source>
</evidence>
<dbReference type="PROSITE" id="PS51012">
    <property type="entry name" value="ABC_TM2"/>
    <property type="match status" value="1"/>
</dbReference>
<evidence type="ECO:0000256" key="7">
    <source>
        <dbReference type="ARBA" id="ARBA00022989"/>
    </source>
</evidence>
<dbReference type="Proteomes" id="UP001379600">
    <property type="component" value="Unassembled WGS sequence"/>
</dbReference>
<evidence type="ECO:0000313" key="11">
    <source>
        <dbReference type="EMBL" id="MEJ3691678.1"/>
    </source>
</evidence>
<protein>
    <recommendedName>
        <fullName evidence="9">Transport permease protein</fullName>
    </recommendedName>
</protein>
<dbReference type="Pfam" id="PF01061">
    <property type="entry name" value="ABC2_membrane"/>
    <property type="match status" value="1"/>
</dbReference>
<sequence>MAKFKAMWNGFWCYRYLLWNLVSRDFKLKYRRSVLGVVWSVLNPLLMCLVYWAVFSSLMDMRGSGIDNFAVFLMCGQLLFNFFNEATSTGMSSVLGAAPLLKKVYIPKYIFPLEKCCFAMVNCVFSFVALLLVMIFTGAPFHLTLIEAVYPLVTLFFFSLGVGLLLAAATVFFRDIMHIWSVFITALLYFSAIFYDPTQMTFSIGGFNMQQIIKLNPMYWYITGFRRTVMWGIPLDFNMFAVCGCCAVLSMLVGVWVFRKTQDRFVLHI</sequence>
<comment type="subcellular location">
    <subcellularLocation>
        <location evidence="1">Cell inner membrane</location>
        <topology evidence="1">Multi-pass membrane protein</topology>
    </subcellularLocation>
    <subcellularLocation>
        <location evidence="9">Cell membrane</location>
        <topology evidence="9">Multi-pass membrane protein</topology>
    </subcellularLocation>
</comment>
<evidence type="ECO:0000256" key="4">
    <source>
        <dbReference type="ARBA" id="ARBA00022475"/>
    </source>
</evidence>
<organism evidence="11 12">
    <name type="scientific">Faecalibacterium taiwanense</name>
    <dbReference type="NCBI Taxonomy" id="3030638"/>
    <lineage>
        <taxon>Bacteria</taxon>
        <taxon>Bacillati</taxon>
        <taxon>Bacillota</taxon>
        <taxon>Clostridia</taxon>
        <taxon>Eubacteriales</taxon>
        <taxon>Oscillospiraceae</taxon>
        <taxon>Faecalibacterium</taxon>
    </lineage>
</organism>
<feature type="transmembrane region" description="Helical" evidence="9">
    <location>
        <begin position="34"/>
        <end position="54"/>
    </location>
</feature>
<accession>A0AB35XZT4</accession>
<reference evidence="11 12" key="1">
    <citation type="submission" date="2024-03" db="EMBL/GenBank/DDBJ databases">
        <authorList>
            <person name="Plomp N."/>
            <person name="Harmsen H.J."/>
        </authorList>
    </citation>
    <scope>NUCLEOTIDE SEQUENCE [LARGE SCALE GENOMIC DNA]</scope>
    <source>
        <strain evidence="11 12">HTF-76H</strain>
    </source>
</reference>
<dbReference type="AlphaFoldDB" id="A0AB35XZT4"/>
<dbReference type="PANTHER" id="PTHR30413">
    <property type="entry name" value="INNER MEMBRANE TRANSPORT PERMEASE"/>
    <property type="match status" value="1"/>
</dbReference>
<dbReference type="GO" id="GO:0015920">
    <property type="term" value="P:lipopolysaccharide transport"/>
    <property type="evidence" value="ECO:0007669"/>
    <property type="project" value="TreeGrafter"/>
</dbReference>
<keyword evidence="12" id="KW-1185">Reference proteome</keyword>
<gene>
    <name evidence="11" type="ORF">WF787_10730</name>
</gene>
<evidence type="ECO:0000256" key="6">
    <source>
        <dbReference type="ARBA" id="ARBA00022692"/>
    </source>
</evidence>
<feature type="transmembrane region" description="Helical" evidence="9">
    <location>
        <begin position="66"/>
        <end position="83"/>
    </location>
</feature>
<dbReference type="GO" id="GO:0140359">
    <property type="term" value="F:ABC-type transporter activity"/>
    <property type="evidence" value="ECO:0007669"/>
    <property type="project" value="InterPro"/>
</dbReference>
<dbReference type="EMBL" id="JBBFKC010000010">
    <property type="protein sequence ID" value="MEJ3691678.1"/>
    <property type="molecule type" value="Genomic_DNA"/>
</dbReference>
<dbReference type="RefSeq" id="WP_223388262.1">
    <property type="nucleotide sequence ID" value="NZ_CP119420.2"/>
</dbReference>
<dbReference type="InterPro" id="IPR013525">
    <property type="entry name" value="ABC2_TM"/>
</dbReference>
<keyword evidence="3 9" id="KW-0813">Transport</keyword>
<evidence type="ECO:0000256" key="1">
    <source>
        <dbReference type="ARBA" id="ARBA00004429"/>
    </source>
</evidence>
<evidence type="ECO:0000259" key="10">
    <source>
        <dbReference type="PROSITE" id="PS51012"/>
    </source>
</evidence>
<dbReference type="InterPro" id="IPR047817">
    <property type="entry name" value="ABC2_TM_bact-type"/>
</dbReference>
<keyword evidence="7 9" id="KW-1133">Transmembrane helix</keyword>
<evidence type="ECO:0000256" key="8">
    <source>
        <dbReference type="ARBA" id="ARBA00023136"/>
    </source>
</evidence>
<dbReference type="GO" id="GO:0005886">
    <property type="term" value="C:plasma membrane"/>
    <property type="evidence" value="ECO:0007669"/>
    <property type="project" value="UniProtKB-SubCell"/>
</dbReference>
<keyword evidence="5" id="KW-0997">Cell inner membrane</keyword>
<dbReference type="PANTHER" id="PTHR30413:SF8">
    <property type="entry name" value="TRANSPORT PERMEASE PROTEIN"/>
    <property type="match status" value="1"/>
</dbReference>
<evidence type="ECO:0000313" key="12">
    <source>
        <dbReference type="Proteomes" id="UP001379600"/>
    </source>
</evidence>
<feature type="domain" description="ABC transmembrane type-2" evidence="10">
    <location>
        <begin position="35"/>
        <end position="261"/>
    </location>
</feature>
<comment type="caution">
    <text evidence="11">The sequence shown here is derived from an EMBL/GenBank/DDBJ whole genome shotgun (WGS) entry which is preliminary data.</text>
</comment>
<evidence type="ECO:0000256" key="5">
    <source>
        <dbReference type="ARBA" id="ARBA00022519"/>
    </source>
</evidence>
<evidence type="ECO:0000256" key="3">
    <source>
        <dbReference type="ARBA" id="ARBA00022448"/>
    </source>
</evidence>
<feature type="transmembrane region" description="Helical" evidence="9">
    <location>
        <begin position="116"/>
        <end position="136"/>
    </location>
</feature>
<feature type="transmembrane region" description="Helical" evidence="9">
    <location>
        <begin position="176"/>
        <end position="195"/>
    </location>
</feature>
<keyword evidence="4 9" id="KW-1003">Cell membrane</keyword>
<feature type="transmembrane region" description="Helical" evidence="9">
    <location>
        <begin position="237"/>
        <end position="258"/>
    </location>
</feature>
<feature type="transmembrane region" description="Helical" evidence="9">
    <location>
        <begin position="148"/>
        <end position="169"/>
    </location>
</feature>
<comment type="similarity">
    <text evidence="2 9">Belongs to the ABC-2 integral membrane protein family.</text>
</comment>
<name>A0AB35XZT4_9FIRM</name>
<keyword evidence="6 9" id="KW-0812">Transmembrane</keyword>